<dbReference type="EMBL" id="AP022612">
    <property type="protein sequence ID" value="BBZ35871.1"/>
    <property type="molecule type" value="Genomic_DNA"/>
</dbReference>
<dbReference type="Proteomes" id="UP000466931">
    <property type="component" value="Chromosome"/>
</dbReference>
<sequence length="501" mass="53241">MTGATRDPVDELVGALAPEVPPPAIRRRDVVLVTGPWLAGSSSVVALLRERRPDVEFVESDDLRPGQAPVAVVFVASAVAPLTDSDCAVLDAAAAHTDVVVAAVAKIDAHANWRDVLDEDRRILDAHDERYRGVPWVGVAAAPDLGSPRIDDLLAALDAALLDPSLQRRNRLRAWEFRLIDAARRHREAVESPGRAARVAALQAERTEAARAVRVGKSERAVALRSQIQQARLQLSYFARNRCASVRTELQEDAAEVTRRGVPQFLGYVEQRMSAVVGEVDAGIVEHLTDVAVELGVAPDRVAPARVSVPAVGRPPLKSRGLETRLMVLVGGGFGLGVALSLSRLFADLAPGWTVAGAVVCTLIGVAVAAWMVGTRALLLDRAVIDRWIGERAAALRSSLDEAVATRVLATEMAMTSVLAHQVEVDNARLAADLNRIDVELREHAAARSQAAAARDAALPSVLAALTRVRHELSASGSDEGVAGEQNDAVSVIAAQQGPGR</sequence>
<reference evidence="1" key="2">
    <citation type="submission" date="2020-02" db="EMBL/GenBank/DDBJ databases">
        <authorList>
            <person name="Matsumoto Y."/>
            <person name="Motooka D."/>
            <person name="Nakamura S."/>
        </authorList>
    </citation>
    <scope>NUCLEOTIDE SEQUENCE</scope>
    <source>
        <strain evidence="1">JCM 13671</strain>
    </source>
</reference>
<reference evidence="1" key="1">
    <citation type="journal article" date="2019" name="Emerg. Microbes Infect.">
        <title>Comprehensive subspecies identification of 175 nontuberculous mycobacteria species based on 7547 genomic profiles.</title>
        <authorList>
            <person name="Matsumoto Y."/>
            <person name="Kinjo T."/>
            <person name="Motooka D."/>
            <person name="Nabeya D."/>
            <person name="Jung N."/>
            <person name="Uechi K."/>
            <person name="Horii T."/>
            <person name="Iida T."/>
            <person name="Fujita J."/>
            <person name="Nakamura S."/>
        </authorList>
    </citation>
    <scope>NUCLEOTIDE SEQUENCE [LARGE SCALE GENOMIC DNA]</scope>
    <source>
        <strain evidence="1">JCM 13671</strain>
    </source>
</reference>
<dbReference type="RefSeq" id="WP_085157026.1">
    <property type="nucleotide sequence ID" value="NZ_AP022612.1"/>
</dbReference>
<protein>
    <submittedName>
        <fullName evidence="1">Uncharacterized protein</fullName>
    </submittedName>
</protein>
<organism evidence="1 2">
    <name type="scientific">Mycolicibacterium confluentis</name>
    <dbReference type="NCBI Taxonomy" id="28047"/>
    <lineage>
        <taxon>Bacteria</taxon>
        <taxon>Bacillati</taxon>
        <taxon>Actinomycetota</taxon>
        <taxon>Actinomycetes</taxon>
        <taxon>Mycobacteriales</taxon>
        <taxon>Mycobacteriaceae</taxon>
        <taxon>Mycolicibacterium</taxon>
    </lineage>
</organism>
<proteinExistence type="predicted"/>
<dbReference type="AlphaFoldDB" id="A0A7I7Y4M1"/>
<evidence type="ECO:0000313" key="1">
    <source>
        <dbReference type="EMBL" id="BBZ35871.1"/>
    </source>
</evidence>
<name>A0A7I7Y4M1_9MYCO</name>
<evidence type="ECO:0000313" key="2">
    <source>
        <dbReference type="Proteomes" id="UP000466931"/>
    </source>
</evidence>
<accession>A0A7I7Y4M1</accession>
<gene>
    <name evidence="1" type="ORF">MCNF_44760</name>
</gene>
<keyword evidence="2" id="KW-1185">Reference proteome</keyword>